<proteinExistence type="inferred from homology"/>
<dbReference type="AlphaFoldDB" id="A0A9X1Y583"/>
<comment type="caution">
    <text evidence="5">The sequence shown here is derived from an EMBL/GenBank/DDBJ whole genome shotgun (WGS) entry which is preliminary data.</text>
</comment>
<evidence type="ECO:0000313" key="6">
    <source>
        <dbReference type="Proteomes" id="UP001139516"/>
    </source>
</evidence>
<evidence type="ECO:0000256" key="2">
    <source>
        <dbReference type="ARBA" id="ARBA00005695"/>
    </source>
</evidence>
<evidence type="ECO:0000256" key="1">
    <source>
        <dbReference type="ARBA" id="ARBA00004418"/>
    </source>
</evidence>
<evidence type="ECO:0000256" key="3">
    <source>
        <dbReference type="ARBA" id="ARBA00022729"/>
    </source>
</evidence>
<gene>
    <name evidence="5" type="ORF">M0638_07365</name>
</gene>
<name>A0A9X1Y583_9PROT</name>
<dbReference type="GO" id="GO:0015833">
    <property type="term" value="P:peptide transport"/>
    <property type="evidence" value="ECO:0007669"/>
    <property type="project" value="TreeGrafter"/>
</dbReference>
<comment type="similarity">
    <text evidence="2">Belongs to the bacterial solute-binding protein 5 family.</text>
</comment>
<dbReference type="InterPro" id="IPR039424">
    <property type="entry name" value="SBP_5"/>
</dbReference>
<sequence length="530" mass="58430">MQRRHFIGGTAAAALGRGLPAPALAQGTAARTLRFVPQVDLTNFDPVLTTIYVVRNAGMLIWDTLYGVDSALRPQRQMVESEEVSADGLTWTFRLRPGLKFHDGTPVLARDAVASIARWSARDFLGRMILARQQELAATDDRTFRWVLKQPFPQIPYALGKAAVLACFVMPERIARTSPNTPIGEYVGSGPMRFRRDEWVPGARAVFERNPDYVPRDEPASWLAGGKRMLLDRIEWLTMADAATAAAALQNGEVDWWENAISDLVPVLKRNRNVAVEVADPLGMTGVLRLNHLHPPFNDVRARQALMLATSQEDYMRAVVGDDEAMWKANNSFFIPGTPDYTEAGNDLLRRPPDIAAAKRLLAESGYRGEPVTILATQDHPWVKPQCDVTIDTLQRLGMKVDIVALDWGATVSRRGNREPPARGGWNAMHSFNAGISCVDPATNFMVHANGPQAWFGWPDSPEVEAARAAWFAAPDLAGRRAANEALSVAGMRDAIYVPTGFFMTYQAYRRNVSGIGKGPIPTFWGVAKG</sequence>
<dbReference type="SUPFAM" id="SSF53850">
    <property type="entry name" value="Periplasmic binding protein-like II"/>
    <property type="match status" value="1"/>
</dbReference>
<dbReference type="PROSITE" id="PS51318">
    <property type="entry name" value="TAT"/>
    <property type="match status" value="1"/>
</dbReference>
<dbReference type="InterPro" id="IPR006311">
    <property type="entry name" value="TAT_signal"/>
</dbReference>
<dbReference type="Proteomes" id="UP001139516">
    <property type="component" value="Unassembled WGS sequence"/>
</dbReference>
<keyword evidence="6" id="KW-1185">Reference proteome</keyword>
<protein>
    <submittedName>
        <fullName evidence="5">ABC transporter substrate-binding protein</fullName>
    </submittedName>
</protein>
<accession>A0A9X1Y583</accession>
<dbReference type="PANTHER" id="PTHR30290:SF38">
    <property type="entry name" value="D,D-DIPEPTIDE-BINDING PERIPLASMIC PROTEIN DDPA-RELATED"/>
    <property type="match status" value="1"/>
</dbReference>
<dbReference type="PANTHER" id="PTHR30290">
    <property type="entry name" value="PERIPLASMIC BINDING COMPONENT OF ABC TRANSPORTER"/>
    <property type="match status" value="1"/>
</dbReference>
<keyword evidence="3" id="KW-0732">Signal</keyword>
<dbReference type="Pfam" id="PF00496">
    <property type="entry name" value="SBP_bac_5"/>
    <property type="match status" value="1"/>
</dbReference>
<feature type="domain" description="Solute-binding protein family 5" evidence="4">
    <location>
        <begin position="74"/>
        <end position="426"/>
    </location>
</feature>
<dbReference type="InterPro" id="IPR000914">
    <property type="entry name" value="SBP_5_dom"/>
</dbReference>
<dbReference type="Gene3D" id="3.90.76.10">
    <property type="entry name" value="Dipeptide-binding Protein, Domain 1"/>
    <property type="match status" value="1"/>
</dbReference>
<dbReference type="CDD" id="cd08502">
    <property type="entry name" value="PBP2_NikA_DppA_OppA_like_16"/>
    <property type="match status" value="1"/>
</dbReference>
<comment type="subcellular location">
    <subcellularLocation>
        <location evidence="1">Periplasm</location>
    </subcellularLocation>
</comment>
<dbReference type="EMBL" id="JALPRX010000026">
    <property type="protein sequence ID" value="MCK8784194.1"/>
    <property type="molecule type" value="Genomic_DNA"/>
</dbReference>
<reference evidence="5" key="1">
    <citation type="submission" date="2022-04" db="EMBL/GenBank/DDBJ databases">
        <title>Roseomonas acroporae sp. nov., isolated from coral Acropora digitifera.</title>
        <authorList>
            <person name="Sun H."/>
        </authorList>
    </citation>
    <scope>NUCLEOTIDE SEQUENCE</scope>
    <source>
        <strain evidence="5">NAR14</strain>
    </source>
</reference>
<organism evidence="5 6">
    <name type="scientific">Roseomonas acroporae</name>
    <dbReference type="NCBI Taxonomy" id="2937791"/>
    <lineage>
        <taxon>Bacteria</taxon>
        <taxon>Pseudomonadati</taxon>
        <taxon>Pseudomonadota</taxon>
        <taxon>Alphaproteobacteria</taxon>
        <taxon>Acetobacterales</taxon>
        <taxon>Roseomonadaceae</taxon>
        <taxon>Roseomonas</taxon>
    </lineage>
</organism>
<dbReference type="GO" id="GO:1904680">
    <property type="term" value="F:peptide transmembrane transporter activity"/>
    <property type="evidence" value="ECO:0007669"/>
    <property type="project" value="TreeGrafter"/>
</dbReference>
<evidence type="ECO:0000259" key="4">
    <source>
        <dbReference type="Pfam" id="PF00496"/>
    </source>
</evidence>
<dbReference type="RefSeq" id="WP_248666319.1">
    <property type="nucleotide sequence ID" value="NZ_JALPRX010000026.1"/>
</dbReference>
<evidence type="ECO:0000313" key="5">
    <source>
        <dbReference type="EMBL" id="MCK8784194.1"/>
    </source>
</evidence>
<dbReference type="Gene3D" id="3.10.105.10">
    <property type="entry name" value="Dipeptide-binding Protein, Domain 3"/>
    <property type="match status" value="1"/>
</dbReference>
<dbReference type="Gene3D" id="3.40.190.10">
    <property type="entry name" value="Periplasmic binding protein-like II"/>
    <property type="match status" value="1"/>
</dbReference>